<name>A0A0P7ZJK6_9EURY</name>
<dbReference type="Proteomes" id="UP000050360">
    <property type="component" value="Unassembled WGS sequence"/>
</dbReference>
<dbReference type="EMBL" id="LKCM01000014">
    <property type="protein sequence ID" value="KPQ45305.1"/>
    <property type="molecule type" value="Genomic_DNA"/>
</dbReference>
<reference evidence="1 2" key="1">
    <citation type="submission" date="2015-09" db="EMBL/GenBank/DDBJ databases">
        <title>A metagenomics-based metabolic model of nitrate-dependent anaerobic oxidation of methane by Methanoperedens-like archaea.</title>
        <authorList>
            <person name="Arshad A."/>
            <person name="Speth D.R."/>
            <person name="De Graaf R.M."/>
            <person name="Op Den Camp H.J."/>
            <person name="Jetten M.S."/>
            <person name="Welte C.U."/>
        </authorList>
    </citation>
    <scope>NUCLEOTIDE SEQUENCE [LARGE SCALE GENOMIC DNA]</scope>
</reference>
<evidence type="ECO:0000313" key="1">
    <source>
        <dbReference type="EMBL" id="KPQ45305.1"/>
    </source>
</evidence>
<sequence>MPSQINELVNLIKNTTNKDALSKKLGKQELSYLIKDESGVSDKSVSEFIKLMTPSEDDTRDTLEDLGLKHLISDK</sequence>
<protein>
    <submittedName>
        <fullName evidence="1">Uncharacterized protein</fullName>
    </submittedName>
</protein>
<gene>
    <name evidence="1" type="ORF">MPEBLZ_00102</name>
</gene>
<comment type="caution">
    <text evidence="1">The sequence shown here is derived from an EMBL/GenBank/DDBJ whole genome shotgun (WGS) entry which is preliminary data.</text>
</comment>
<accession>A0A0P7ZJK6</accession>
<evidence type="ECO:0000313" key="2">
    <source>
        <dbReference type="Proteomes" id="UP000050360"/>
    </source>
</evidence>
<dbReference type="AlphaFoldDB" id="A0A0P7ZJK6"/>
<proteinExistence type="predicted"/>
<organism evidence="1 2">
    <name type="scientific">Candidatus Methanoperedens nitratireducens</name>
    <dbReference type="NCBI Taxonomy" id="1392998"/>
    <lineage>
        <taxon>Archaea</taxon>
        <taxon>Methanobacteriati</taxon>
        <taxon>Methanobacteriota</taxon>
        <taxon>Stenosarchaea group</taxon>
        <taxon>Methanomicrobia</taxon>
        <taxon>Methanosarcinales</taxon>
        <taxon>ANME-2 cluster</taxon>
        <taxon>Candidatus Methanoperedentaceae</taxon>
        <taxon>Candidatus Methanoperedens</taxon>
    </lineage>
</organism>